<gene>
    <name evidence="2" type="ORF">CJ030_MR3G014499</name>
</gene>
<dbReference type="InterPro" id="IPR006502">
    <property type="entry name" value="PDDEXK-like"/>
</dbReference>
<feature type="region of interest" description="Disordered" evidence="1">
    <location>
        <begin position="52"/>
        <end position="73"/>
    </location>
</feature>
<dbReference type="AlphaFoldDB" id="A0A6A1VYR7"/>
<reference evidence="2 3" key="1">
    <citation type="journal article" date="2019" name="Plant Biotechnol. J.">
        <title>The red bayberry genome and genetic basis of sex determination.</title>
        <authorList>
            <person name="Jia H.M."/>
            <person name="Jia H.J."/>
            <person name="Cai Q.L."/>
            <person name="Wang Y."/>
            <person name="Zhao H.B."/>
            <person name="Yang W.F."/>
            <person name="Wang G.Y."/>
            <person name="Li Y.H."/>
            <person name="Zhan D.L."/>
            <person name="Shen Y.T."/>
            <person name="Niu Q.F."/>
            <person name="Chang L."/>
            <person name="Qiu J."/>
            <person name="Zhao L."/>
            <person name="Xie H.B."/>
            <person name="Fu W.Y."/>
            <person name="Jin J."/>
            <person name="Li X.W."/>
            <person name="Jiao Y."/>
            <person name="Zhou C.C."/>
            <person name="Tu T."/>
            <person name="Chai C.Y."/>
            <person name="Gao J.L."/>
            <person name="Fan L.J."/>
            <person name="van de Weg E."/>
            <person name="Wang J.Y."/>
            <person name="Gao Z.S."/>
        </authorList>
    </citation>
    <scope>NUCLEOTIDE SEQUENCE [LARGE SCALE GENOMIC DNA]</scope>
    <source>
        <tissue evidence="2">Leaves</tissue>
    </source>
</reference>
<feature type="region of interest" description="Disordered" evidence="1">
    <location>
        <begin position="313"/>
        <end position="372"/>
    </location>
</feature>
<dbReference type="PANTHER" id="PTHR31579:SF1">
    <property type="entry name" value="OS03G0796600 PROTEIN"/>
    <property type="match status" value="1"/>
</dbReference>
<evidence type="ECO:0008006" key="4">
    <source>
        <dbReference type="Google" id="ProtNLM"/>
    </source>
</evidence>
<dbReference type="EMBL" id="RXIC02000021">
    <property type="protein sequence ID" value="KAB1218091.1"/>
    <property type="molecule type" value="Genomic_DNA"/>
</dbReference>
<keyword evidence="3" id="KW-1185">Reference proteome</keyword>
<evidence type="ECO:0000313" key="2">
    <source>
        <dbReference type="EMBL" id="KAB1218091.1"/>
    </source>
</evidence>
<evidence type="ECO:0000256" key="1">
    <source>
        <dbReference type="SAM" id="MobiDB-lite"/>
    </source>
</evidence>
<dbReference type="OrthoDB" id="691424at2759"/>
<feature type="compositionally biased region" description="Low complexity" evidence="1">
    <location>
        <begin position="350"/>
        <end position="363"/>
    </location>
</feature>
<evidence type="ECO:0000313" key="3">
    <source>
        <dbReference type="Proteomes" id="UP000516437"/>
    </source>
</evidence>
<dbReference type="Proteomes" id="UP000516437">
    <property type="component" value="Chromosome 3"/>
</dbReference>
<accession>A0A6A1VYR7</accession>
<dbReference type="NCBIfam" id="TIGR01615">
    <property type="entry name" value="A_thal_3542"/>
    <property type="match status" value="1"/>
</dbReference>
<name>A0A6A1VYR7_9ROSI</name>
<comment type="caution">
    <text evidence="2">The sequence shown here is derived from an EMBL/GenBank/DDBJ whole genome shotgun (WGS) entry which is preliminary data.</text>
</comment>
<sequence>MPFPMKIQPIDIDYSQAAVREPAVRIDTSKPALKSRLRRLFDRQFPSVLRISTAEKPSGCEPQSSNKDAGGAEFEPSSVCLARMVQNFIEQESNEKQSSTAAKIGRNRCNCFNGNSNDSSDDEFDVFTGFGGESMTPGSSFGGDSFDILKSLTPCASVAERNLLADVAKIIEKNSKIHKRKDDLREVATDSLSSLGYDSSICKSKWDKSPSYPAGEYEYIDVIVDGERLLIDIDFRSEFEVARSTGTYKAILQSLPYIFVGKTDRLGQIVSIVAEAAKQSLKKKGMHFPPWRKAEYMRAKWLSPYTRATEPRSSATLSDTLSVTENEDSSVTSDSDCGELELIFGEKTVPSEASPGASASSRPTRISGEDEQMVTGLASLLREKP</sequence>
<dbReference type="PANTHER" id="PTHR31579">
    <property type="entry name" value="OS03G0796600 PROTEIN"/>
    <property type="match status" value="1"/>
</dbReference>
<feature type="compositionally biased region" description="Polar residues" evidence="1">
    <location>
        <begin position="313"/>
        <end position="335"/>
    </location>
</feature>
<proteinExistence type="predicted"/>
<protein>
    <recommendedName>
        <fullName evidence="4">DUF506 domain-containing protein</fullName>
    </recommendedName>
</protein>
<dbReference type="Pfam" id="PF04720">
    <property type="entry name" value="PDDEXK_6"/>
    <property type="match status" value="1"/>
</dbReference>
<organism evidence="2 3">
    <name type="scientific">Morella rubra</name>
    <name type="common">Chinese bayberry</name>
    <dbReference type="NCBI Taxonomy" id="262757"/>
    <lineage>
        <taxon>Eukaryota</taxon>
        <taxon>Viridiplantae</taxon>
        <taxon>Streptophyta</taxon>
        <taxon>Embryophyta</taxon>
        <taxon>Tracheophyta</taxon>
        <taxon>Spermatophyta</taxon>
        <taxon>Magnoliopsida</taxon>
        <taxon>eudicotyledons</taxon>
        <taxon>Gunneridae</taxon>
        <taxon>Pentapetalae</taxon>
        <taxon>rosids</taxon>
        <taxon>fabids</taxon>
        <taxon>Fagales</taxon>
        <taxon>Myricaceae</taxon>
        <taxon>Morella</taxon>
    </lineage>
</organism>